<dbReference type="PANTHER" id="PTHR11709:SF145">
    <property type="entry name" value="LCC1"/>
    <property type="match status" value="1"/>
</dbReference>
<dbReference type="InterPro" id="IPR033138">
    <property type="entry name" value="Cu_oxidase_CS"/>
</dbReference>
<keyword evidence="9" id="KW-1185">Reference proteome</keyword>
<proteinExistence type="inferred from homology"/>
<dbReference type="Pfam" id="PF00394">
    <property type="entry name" value="Cu-oxidase"/>
    <property type="match status" value="1"/>
</dbReference>
<evidence type="ECO:0000259" key="5">
    <source>
        <dbReference type="Pfam" id="PF00394"/>
    </source>
</evidence>
<dbReference type="InterPro" id="IPR002355">
    <property type="entry name" value="Cu_oxidase_Cu_BS"/>
</dbReference>
<feature type="domain" description="Plastocyanin-like" evidence="6">
    <location>
        <begin position="433"/>
        <end position="558"/>
    </location>
</feature>
<dbReference type="GO" id="GO:0005507">
    <property type="term" value="F:copper ion binding"/>
    <property type="evidence" value="ECO:0007669"/>
    <property type="project" value="InterPro"/>
</dbReference>
<dbReference type="HOGENOM" id="CLU_006504_3_1_1"/>
<dbReference type="GO" id="GO:0016491">
    <property type="term" value="F:oxidoreductase activity"/>
    <property type="evidence" value="ECO:0007669"/>
    <property type="project" value="UniProtKB-KW"/>
</dbReference>
<sequence length="593" mass="65394">MIPKGQALIPKLSQHQTNGNSNLGLLSAPRLPPWLDGPLPQGFPWGSNTAQNTNPYTSPPNTGVTRYYTFHVSRQIVNPDGAYNVSGILINNAFPGPTISANWGDWIQVEVFNDLTDEGTSLHWHGLLQQDTPWFDGVPAVQQCPIAPQSSFTYRFRADLYGTSWYHSHYSAQYAAGAYGAMIIYGPNGTAQYDEDMGPILLSDWFHTPDYFDLVQTVMAPAAENLFPPVSNNNLINGKMNYPCANSTNPNCTPNAGISKFNVTTGKTYRLRLINSGAEGLQKFSIDGAKLTIIANDFVPIQPYQVDVVTLAVGQRSDVLFTATGKSGDAVWMRSTLGTNFCSLNDGISPVAMAAIYYQNANMTAVPTSRSTVSDAALAYCENDDLSLTTPLYQLTPPSHPDTSQVINITYQSNGTHNLFWMNNSTFRANYNDPVLLDAKLGHTKFPSEYNVYNFGQSRSVRLVLYNWAPAGAHPMHLHGHNMYVLASGTGIWDGQITNRNNPQRRDVMLLPGMPSATEPSYTVIQIDMDSPGVWPFHCHIAWHVSSGLYINILERPRDIQNDVSIPSIMAQTCRDWSAWTGDHIPDEIDSGL</sequence>
<dbReference type="Proteomes" id="UP000011761">
    <property type="component" value="Unassembled WGS sequence"/>
</dbReference>
<organism evidence="8 9">
    <name type="scientific">Baudoinia panamericana (strain UAMH 10762)</name>
    <name type="common">Angels' share fungus</name>
    <name type="synonym">Baudoinia compniacensis (strain UAMH 10762)</name>
    <dbReference type="NCBI Taxonomy" id="717646"/>
    <lineage>
        <taxon>Eukaryota</taxon>
        <taxon>Fungi</taxon>
        <taxon>Dikarya</taxon>
        <taxon>Ascomycota</taxon>
        <taxon>Pezizomycotina</taxon>
        <taxon>Dothideomycetes</taxon>
        <taxon>Dothideomycetidae</taxon>
        <taxon>Mycosphaerellales</taxon>
        <taxon>Teratosphaeriaceae</taxon>
        <taxon>Baudoinia</taxon>
    </lineage>
</organism>
<dbReference type="InterPro" id="IPR001117">
    <property type="entry name" value="Cu-oxidase_2nd"/>
</dbReference>
<dbReference type="SUPFAM" id="SSF49503">
    <property type="entry name" value="Cupredoxins"/>
    <property type="match status" value="3"/>
</dbReference>
<dbReference type="InterPro" id="IPR008972">
    <property type="entry name" value="Cupredoxin"/>
</dbReference>
<evidence type="ECO:0000259" key="6">
    <source>
        <dbReference type="Pfam" id="PF07731"/>
    </source>
</evidence>
<evidence type="ECO:0000313" key="9">
    <source>
        <dbReference type="Proteomes" id="UP000011761"/>
    </source>
</evidence>
<dbReference type="CDD" id="cd13880">
    <property type="entry name" value="CuRO_2_MaLCC_like"/>
    <property type="match status" value="1"/>
</dbReference>
<gene>
    <name evidence="8" type="ORF">BAUCODRAFT_67737</name>
</gene>
<evidence type="ECO:0000256" key="2">
    <source>
        <dbReference type="ARBA" id="ARBA00022723"/>
    </source>
</evidence>
<dbReference type="Pfam" id="PF07731">
    <property type="entry name" value="Cu-oxidase_2"/>
    <property type="match status" value="1"/>
</dbReference>
<name>M2LSA1_BAUPA</name>
<accession>M2LSA1</accession>
<evidence type="ECO:0000256" key="3">
    <source>
        <dbReference type="ARBA" id="ARBA00023002"/>
    </source>
</evidence>
<reference evidence="8 9" key="1">
    <citation type="journal article" date="2012" name="PLoS Pathog.">
        <title>Diverse lifestyles and strategies of plant pathogenesis encoded in the genomes of eighteen Dothideomycetes fungi.</title>
        <authorList>
            <person name="Ohm R.A."/>
            <person name="Feau N."/>
            <person name="Henrissat B."/>
            <person name="Schoch C.L."/>
            <person name="Horwitz B.A."/>
            <person name="Barry K.W."/>
            <person name="Condon B.J."/>
            <person name="Copeland A.C."/>
            <person name="Dhillon B."/>
            <person name="Glaser F."/>
            <person name="Hesse C.N."/>
            <person name="Kosti I."/>
            <person name="LaButti K."/>
            <person name="Lindquist E.A."/>
            <person name="Lucas S."/>
            <person name="Salamov A.A."/>
            <person name="Bradshaw R.E."/>
            <person name="Ciuffetti L."/>
            <person name="Hamelin R.C."/>
            <person name="Kema G.H.J."/>
            <person name="Lawrence C."/>
            <person name="Scott J.A."/>
            <person name="Spatafora J.W."/>
            <person name="Turgeon B.G."/>
            <person name="de Wit P.J.G.M."/>
            <person name="Zhong S."/>
            <person name="Goodwin S.B."/>
            <person name="Grigoriev I.V."/>
        </authorList>
    </citation>
    <scope>NUCLEOTIDE SEQUENCE [LARGE SCALE GENOMIC DNA]</scope>
    <source>
        <strain evidence="8 9">UAMH 10762</strain>
    </source>
</reference>
<evidence type="ECO:0000313" key="8">
    <source>
        <dbReference type="EMBL" id="EMC97352.1"/>
    </source>
</evidence>
<evidence type="ECO:0000259" key="7">
    <source>
        <dbReference type="Pfam" id="PF07732"/>
    </source>
</evidence>
<evidence type="ECO:0008006" key="10">
    <source>
        <dbReference type="Google" id="ProtNLM"/>
    </source>
</evidence>
<dbReference type="EMBL" id="KB445554">
    <property type="protein sequence ID" value="EMC97352.1"/>
    <property type="molecule type" value="Genomic_DNA"/>
</dbReference>
<keyword evidence="2" id="KW-0479">Metal-binding</keyword>
<dbReference type="InterPro" id="IPR011707">
    <property type="entry name" value="Cu-oxidase-like_N"/>
</dbReference>
<feature type="domain" description="Plastocyanin-like" evidence="5">
    <location>
        <begin position="199"/>
        <end position="360"/>
    </location>
</feature>
<dbReference type="AlphaFoldDB" id="M2LSA1"/>
<evidence type="ECO:0000256" key="4">
    <source>
        <dbReference type="ARBA" id="ARBA00023008"/>
    </source>
</evidence>
<dbReference type="OrthoDB" id="2121828at2759"/>
<dbReference type="PROSITE" id="PS00080">
    <property type="entry name" value="MULTICOPPER_OXIDASE2"/>
    <property type="match status" value="1"/>
</dbReference>
<dbReference type="OMA" id="DHSKMAM"/>
<comment type="similarity">
    <text evidence="1">Belongs to the multicopper oxidase family.</text>
</comment>
<dbReference type="RefSeq" id="XP_007675382.1">
    <property type="nucleotide sequence ID" value="XM_007677192.1"/>
</dbReference>
<dbReference type="Gene3D" id="2.60.40.420">
    <property type="entry name" value="Cupredoxins - blue copper proteins"/>
    <property type="match status" value="3"/>
</dbReference>
<dbReference type="InterPro" id="IPR045087">
    <property type="entry name" value="Cu-oxidase_fam"/>
</dbReference>
<dbReference type="InterPro" id="IPR011706">
    <property type="entry name" value="Cu-oxidase_C"/>
</dbReference>
<evidence type="ECO:0000256" key="1">
    <source>
        <dbReference type="ARBA" id="ARBA00010609"/>
    </source>
</evidence>
<keyword evidence="3" id="KW-0560">Oxidoreductase</keyword>
<protein>
    <recommendedName>
        <fullName evidence="10">Multicopper oxidase</fullName>
    </recommendedName>
</protein>
<dbReference type="PROSITE" id="PS00079">
    <property type="entry name" value="MULTICOPPER_OXIDASE1"/>
    <property type="match status" value="1"/>
</dbReference>
<keyword evidence="4" id="KW-0186">Copper</keyword>
<dbReference type="FunFam" id="2.60.40.420:FF:000021">
    <property type="entry name" value="Extracellular dihydrogeodin oxidase/laccase"/>
    <property type="match status" value="1"/>
</dbReference>
<dbReference type="CDD" id="cd13901">
    <property type="entry name" value="CuRO_3_MaLCC_like"/>
    <property type="match status" value="1"/>
</dbReference>
<dbReference type="KEGG" id="bcom:BAUCODRAFT_67737"/>
<feature type="domain" description="Plastocyanin-like" evidence="7">
    <location>
        <begin position="72"/>
        <end position="188"/>
    </location>
</feature>
<dbReference type="GeneID" id="19116386"/>
<dbReference type="PANTHER" id="PTHR11709">
    <property type="entry name" value="MULTI-COPPER OXIDASE"/>
    <property type="match status" value="1"/>
</dbReference>
<dbReference type="Pfam" id="PF07732">
    <property type="entry name" value="Cu-oxidase_3"/>
    <property type="match status" value="1"/>
</dbReference>
<dbReference type="eggNOG" id="KOG1263">
    <property type="taxonomic scope" value="Eukaryota"/>
</dbReference>